<dbReference type="Pfam" id="PF00499">
    <property type="entry name" value="Oxidored_q3"/>
    <property type="match status" value="1"/>
</dbReference>
<keyword evidence="1" id="KW-1278">Translocase</keyword>
<protein>
    <recommendedName>
        <fullName evidence="1">NADH-ubiquinone oxidoreductase chain 6</fullName>
        <ecNumber evidence="1">7.1.1.2</ecNumber>
    </recommendedName>
</protein>
<feature type="transmembrane region" description="Helical" evidence="1">
    <location>
        <begin position="149"/>
        <end position="167"/>
    </location>
</feature>
<dbReference type="PANTHER" id="PTHR33269">
    <property type="entry name" value="NADH-UBIQUINONE OXIDOREDUCTASE CHAIN 6"/>
    <property type="match status" value="1"/>
</dbReference>
<feature type="transmembrane region" description="Helical" evidence="1">
    <location>
        <begin position="24"/>
        <end position="47"/>
    </location>
</feature>
<dbReference type="InterPro" id="IPR042106">
    <property type="entry name" value="Nuo/plastoQ_OxRdtase_6_NuoJ"/>
</dbReference>
<comment type="function">
    <text evidence="1">Core subunit of the mitochondrial membrane respiratory chain NADH dehydrogenase (Complex I) which catalyzes electron transfer from NADH through the respiratory chain, using ubiquinone as an electron acceptor. Essential for the catalytic activity and assembly of complex I.</text>
</comment>
<dbReference type="NCBIfam" id="NF005164">
    <property type="entry name" value="PRK06638.1-4"/>
    <property type="match status" value="1"/>
</dbReference>
<keyword evidence="1" id="KW-0520">NAD</keyword>
<comment type="catalytic activity">
    <reaction evidence="1">
        <text>a ubiquinone + NADH + 5 H(+)(in) = a ubiquinol + NAD(+) + 4 H(+)(out)</text>
        <dbReference type="Rhea" id="RHEA:29091"/>
        <dbReference type="Rhea" id="RHEA-COMP:9565"/>
        <dbReference type="Rhea" id="RHEA-COMP:9566"/>
        <dbReference type="ChEBI" id="CHEBI:15378"/>
        <dbReference type="ChEBI" id="CHEBI:16389"/>
        <dbReference type="ChEBI" id="CHEBI:17976"/>
        <dbReference type="ChEBI" id="CHEBI:57540"/>
        <dbReference type="ChEBI" id="CHEBI:57945"/>
        <dbReference type="EC" id="7.1.1.2"/>
    </reaction>
</comment>
<keyword evidence="1" id="KW-0472">Membrane</keyword>
<feature type="transmembrane region" description="Helical" evidence="1">
    <location>
        <begin position="188"/>
        <end position="207"/>
    </location>
</feature>
<dbReference type="AlphaFoldDB" id="A0A2H4R8A0"/>
<name>A0A2H4R8A0_9EUKA</name>
<feature type="transmembrane region" description="Helical" evidence="1">
    <location>
        <begin position="256"/>
        <end position="280"/>
    </location>
</feature>
<geneLocation type="mitochondrion" evidence="2"/>
<organism evidence="2">
    <name type="scientific">Picobiliphyte sp. MS584-11</name>
    <dbReference type="NCBI Taxonomy" id="1157699"/>
    <lineage>
        <taxon>Eukaryota</taxon>
        <taxon>Eukaryota incertae sedis</taxon>
        <taxon>Picozoa</taxon>
    </lineage>
</organism>
<dbReference type="EC" id="7.1.1.2" evidence="1"/>
<feature type="transmembrane region" description="Helical" evidence="1">
    <location>
        <begin position="125"/>
        <end position="143"/>
    </location>
</feature>
<proteinExistence type="inferred from homology"/>
<dbReference type="EMBL" id="MG202007">
    <property type="protein sequence ID" value="ATY40873.1"/>
    <property type="molecule type" value="Genomic_DNA"/>
</dbReference>
<evidence type="ECO:0000256" key="1">
    <source>
        <dbReference type="RuleBase" id="RU004430"/>
    </source>
</evidence>
<comment type="subcellular location">
    <subcellularLocation>
        <location evidence="1">Mitochondrion membrane</location>
        <topology evidence="1">Multi-pass membrane protein</topology>
    </subcellularLocation>
</comment>
<reference evidence="2" key="1">
    <citation type="journal article" date="2017" name="Curr. Biol.">
        <title>A New Lineage of Eukaryotes Illuminates Early Mitochondrial Genome Reduction.</title>
        <authorList>
            <person name="Janouskovec J."/>
            <person name="Tikhonenkov D.V."/>
            <person name="Burki F."/>
            <person name="Howe A.T."/>
            <person name="Rohwer F.L."/>
            <person name="Mylnikov A.P."/>
            <person name="Keeling P.J."/>
        </authorList>
    </citation>
    <scope>NUCLEOTIDE SEQUENCE</scope>
</reference>
<accession>A0A2H4R8A0</accession>
<keyword evidence="1" id="KW-0812">Transmembrane</keyword>
<dbReference type="GO" id="GO:0008137">
    <property type="term" value="F:NADH dehydrogenase (ubiquinone) activity"/>
    <property type="evidence" value="ECO:0007669"/>
    <property type="project" value="UniProtKB-UniRule"/>
</dbReference>
<dbReference type="Gene3D" id="1.20.120.1200">
    <property type="entry name" value="NADH-ubiquinone/plastoquinone oxidoreductase chain 6, subunit NuoJ"/>
    <property type="match status" value="1"/>
</dbReference>
<gene>
    <name evidence="2" type="primary">nad6</name>
</gene>
<dbReference type="GO" id="GO:0031966">
    <property type="term" value="C:mitochondrial membrane"/>
    <property type="evidence" value="ECO:0007669"/>
    <property type="project" value="UniProtKB-SubCell"/>
</dbReference>
<keyword evidence="1" id="KW-0679">Respiratory chain</keyword>
<feature type="transmembrane region" description="Helical" evidence="1">
    <location>
        <begin position="99"/>
        <end position="118"/>
    </location>
</feature>
<sequence length="320" mass="36080">MNIFILCFVLPTYVGYKVIDVKLIATIYITHECGLCFAVASLPNYYIGVYDMLIRYLTWYSTWYSTLCGYVDMWISEYVDNSMRTEHKRRIMTLTIHDLLFNLFSLLSIACAFTVVTTPNPIHSVLFLVGTFVSAGCLLVLFGAEYLGITFIIVYVGAIAIVFLFVIMMLNIQQSELKESLRGRMARYLPIGGIISFASLGLLLITLSEDSAGFSGYFGSEELQYVTQESAYVNWVAVADELTNLETLGCILYTHYMFHLIVAGMLLLVSMILVIVLTGFRHEYIKHQDLYEQVSKNSDDCWTLWDGRDVPAAANGVSKG</sequence>
<dbReference type="PANTHER" id="PTHR33269:SF17">
    <property type="entry name" value="NADH-UBIQUINONE OXIDOREDUCTASE CHAIN 6"/>
    <property type="match status" value="1"/>
</dbReference>
<keyword evidence="1" id="KW-0813">Transport</keyword>
<keyword evidence="1" id="KW-0830">Ubiquinone</keyword>
<keyword evidence="1" id="KW-1133">Transmembrane helix</keyword>
<evidence type="ECO:0000313" key="2">
    <source>
        <dbReference type="EMBL" id="ATY40873.1"/>
    </source>
</evidence>
<feature type="transmembrane region" description="Helical" evidence="1">
    <location>
        <begin position="59"/>
        <end position="79"/>
    </location>
</feature>
<keyword evidence="1 2" id="KW-0496">Mitochondrion</keyword>
<dbReference type="InterPro" id="IPR001457">
    <property type="entry name" value="NADH_UbQ/plastoQ_OxRdtase_su6"/>
</dbReference>
<keyword evidence="1" id="KW-0249">Electron transport</keyword>
<comment type="similarity">
    <text evidence="1">Belongs to the complex I subunit 6 family.</text>
</comment>